<keyword evidence="2" id="KW-1185">Reference proteome</keyword>
<reference evidence="1 2" key="1">
    <citation type="submission" date="2017-03" db="EMBL/GenBank/DDBJ databases">
        <title>Genome sequence of Clostridium thermoalcaliphilum DSM 7309.</title>
        <authorList>
            <person name="Poehlein A."/>
            <person name="Daniel R."/>
        </authorList>
    </citation>
    <scope>NUCLEOTIDE SEQUENCE [LARGE SCALE GENOMIC DNA]</scope>
    <source>
        <strain evidence="1 2">DSM 7309</strain>
    </source>
</reference>
<gene>
    <name evidence="1" type="ORF">CLOTH_08510</name>
</gene>
<sequence length="83" mass="9976">MINRHGEIFKLNIFLIVLGYSRLNFLKLITNRTQETLFECLFEGFRYYEDVPLEILFDNMSTVVDRNNNTFKNVLINKVLKHF</sequence>
<accession>A0A1V4I917</accession>
<comment type="caution">
    <text evidence="1">The sequence shown here is derived from an EMBL/GenBank/DDBJ whole genome shotgun (WGS) entry which is preliminary data.</text>
</comment>
<dbReference type="Proteomes" id="UP000190140">
    <property type="component" value="Unassembled WGS sequence"/>
</dbReference>
<dbReference type="PANTHER" id="PTHR35004:SF6">
    <property type="entry name" value="TRANSPOSASE"/>
    <property type="match status" value="1"/>
</dbReference>
<evidence type="ECO:0008006" key="3">
    <source>
        <dbReference type="Google" id="ProtNLM"/>
    </source>
</evidence>
<proteinExistence type="predicted"/>
<dbReference type="STRING" id="29349.CLOTH_08510"/>
<dbReference type="PANTHER" id="PTHR35004">
    <property type="entry name" value="TRANSPOSASE RV3428C-RELATED"/>
    <property type="match status" value="1"/>
</dbReference>
<name>A0A1V4I917_9FIRM</name>
<dbReference type="AlphaFoldDB" id="A0A1V4I917"/>
<evidence type="ECO:0000313" key="2">
    <source>
        <dbReference type="Proteomes" id="UP000190140"/>
    </source>
</evidence>
<protein>
    <recommendedName>
        <fullName evidence="3">Integrase core domain protein</fullName>
    </recommendedName>
</protein>
<organism evidence="1 2">
    <name type="scientific">Alkalithermobacter paradoxus</name>
    <dbReference type="NCBI Taxonomy" id="29349"/>
    <lineage>
        <taxon>Bacteria</taxon>
        <taxon>Bacillati</taxon>
        <taxon>Bacillota</taxon>
        <taxon>Clostridia</taxon>
        <taxon>Peptostreptococcales</taxon>
        <taxon>Tepidibacteraceae</taxon>
        <taxon>Alkalithermobacter</taxon>
    </lineage>
</organism>
<dbReference type="RefSeq" id="WP_079411524.1">
    <property type="nucleotide sequence ID" value="NZ_MZGW01000002.1"/>
</dbReference>
<dbReference type="EMBL" id="MZGW01000002">
    <property type="protein sequence ID" value="OPJ56446.1"/>
    <property type="molecule type" value="Genomic_DNA"/>
</dbReference>
<dbReference type="OrthoDB" id="3193769at2"/>
<evidence type="ECO:0000313" key="1">
    <source>
        <dbReference type="EMBL" id="OPJ56446.1"/>
    </source>
</evidence>